<dbReference type="GO" id="GO:0000466">
    <property type="term" value="P:maturation of 5.8S rRNA from tricistronic rRNA transcript (SSU-rRNA, 5.8S rRNA, LSU-rRNA)"/>
    <property type="evidence" value="ECO:0007669"/>
    <property type="project" value="UniProtKB-UniRule"/>
</dbReference>
<dbReference type="InterPro" id="IPR028598">
    <property type="entry name" value="BOP1/Erb1"/>
</dbReference>
<keyword evidence="2 7" id="KW-0698">rRNA processing</keyword>
<accession>A0A3M7R0A9</accession>
<dbReference type="FunFam" id="2.130.10.10:FF:000061">
    <property type="entry name" value="Ribosome biogenesis protein BOP1 homolog"/>
    <property type="match status" value="1"/>
</dbReference>
<evidence type="ECO:0000256" key="8">
    <source>
        <dbReference type="PROSITE-ProRule" id="PRU00221"/>
    </source>
</evidence>
<dbReference type="GO" id="GO:0043021">
    <property type="term" value="F:ribonucleoprotein complex binding"/>
    <property type="evidence" value="ECO:0007669"/>
    <property type="project" value="UniProtKB-UniRule"/>
</dbReference>
<evidence type="ECO:0000313" key="11">
    <source>
        <dbReference type="EMBL" id="RNA16801.1"/>
    </source>
</evidence>
<gene>
    <name evidence="11" type="ORF">BpHYR1_025542</name>
</gene>
<keyword evidence="4" id="KW-0677">Repeat</keyword>
<feature type="compositionally biased region" description="Basic and acidic residues" evidence="9">
    <location>
        <begin position="456"/>
        <end position="465"/>
    </location>
</feature>
<organism evidence="11 12">
    <name type="scientific">Brachionus plicatilis</name>
    <name type="common">Marine rotifer</name>
    <name type="synonym">Brachionus muelleri</name>
    <dbReference type="NCBI Taxonomy" id="10195"/>
    <lineage>
        <taxon>Eukaryota</taxon>
        <taxon>Metazoa</taxon>
        <taxon>Spiralia</taxon>
        <taxon>Gnathifera</taxon>
        <taxon>Rotifera</taxon>
        <taxon>Eurotatoria</taxon>
        <taxon>Monogononta</taxon>
        <taxon>Pseudotrocha</taxon>
        <taxon>Ploima</taxon>
        <taxon>Brachionidae</taxon>
        <taxon>Brachionus</taxon>
    </lineage>
</organism>
<evidence type="ECO:0000256" key="5">
    <source>
        <dbReference type="ARBA" id="ARBA00023242"/>
    </source>
</evidence>
<feature type="repeat" description="WD" evidence="8">
    <location>
        <begin position="340"/>
        <end position="381"/>
    </location>
</feature>
<dbReference type="PROSITE" id="PS50082">
    <property type="entry name" value="WD_REPEATS_2"/>
    <property type="match status" value="1"/>
</dbReference>
<dbReference type="GO" id="GO:0000463">
    <property type="term" value="P:maturation of LSU-rRNA from tricistronic rRNA transcript (SSU-rRNA, 5.8S rRNA, LSU-rRNA)"/>
    <property type="evidence" value="ECO:0007669"/>
    <property type="project" value="UniProtKB-UniRule"/>
</dbReference>
<evidence type="ECO:0000256" key="4">
    <source>
        <dbReference type="ARBA" id="ARBA00022737"/>
    </source>
</evidence>
<evidence type="ECO:0000256" key="6">
    <source>
        <dbReference type="ARBA" id="ARBA00055102"/>
    </source>
</evidence>
<dbReference type="HAMAP" id="MF_03027">
    <property type="entry name" value="BOP1"/>
    <property type="match status" value="1"/>
</dbReference>
<keyword evidence="1 7" id="KW-0690">Ribosome biogenesis</keyword>
<dbReference type="Proteomes" id="UP000276133">
    <property type="component" value="Unassembled WGS sequence"/>
</dbReference>
<keyword evidence="5 7" id="KW-0539">Nucleus</keyword>
<dbReference type="InterPro" id="IPR036322">
    <property type="entry name" value="WD40_repeat_dom_sf"/>
</dbReference>
<evidence type="ECO:0000256" key="3">
    <source>
        <dbReference type="ARBA" id="ARBA00022574"/>
    </source>
</evidence>
<evidence type="ECO:0000256" key="2">
    <source>
        <dbReference type="ARBA" id="ARBA00022552"/>
    </source>
</evidence>
<reference evidence="11 12" key="1">
    <citation type="journal article" date="2018" name="Sci. Rep.">
        <title>Genomic signatures of local adaptation to the degree of environmental predictability in rotifers.</title>
        <authorList>
            <person name="Franch-Gras L."/>
            <person name="Hahn C."/>
            <person name="Garcia-Roger E.M."/>
            <person name="Carmona M.J."/>
            <person name="Serra M."/>
            <person name="Gomez A."/>
        </authorList>
    </citation>
    <scope>NUCLEOTIDE SEQUENCE [LARGE SCALE GENOMIC DNA]</scope>
    <source>
        <strain evidence="11">HYR1</strain>
    </source>
</reference>
<dbReference type="SMART" id="SM01035">
    <property type="entry name" value="BOP1NT"/>
    <property type="match status" value="1"/>
</dbReference>
<dbReference type="Gene3D" id="2.130.10.10">
    <property type="entry name" value="YVTN repeat-like/Quinoprotein amine dehydrogenase"/>
    <property type="match status" value="1"/>
</dbReference>
<dbReference type="Pfam" id="PF00400">
    <property type="entry name" value="WD40"/>
    <property type="match status" value="3"/>
</dbReference>
<dbReference type="InterPro" id="IPR001680">
    <property type="entry name" value="WD40_rpt"/>
</dbReference>
<dbReference type="GO" id="GO:0070545">
    <property type="term" value="C:PeBoW complex"/>
    <property type="evidence" value="ECO:0007669"/>
    <property type="project" value="TreeGrafter"/>
</dbReference>
<sequence>MEKTKVKSNKRKSIHEPKMNNPNIEKNDDKPDLLSTSLASNGSLVSSYNEYDLDTSDEEDLRNTIGNVPLKWYDDYEHIGYDLDGEKISKPANSKRNDELDEFLEKMENPDYWRTVRDSQTGGKIILSDEDIEIIKRLTSSKFANKNVEEFDTSTFFTHDEMKMPLSGRPEHKRSFIPSNWERLRVGKYVHAIKMGWIKPAIKKPEDSEEKFYDIWADENDADKRKHLHHLPAPKCPLPDHYESYNPPPEYLFDDEEKEKWEKQEPEDRRINFIPKKYPSLRLVPGYGNFIKEKFERCLDMYLAPRQRKMRVQVDPQDLLPKLPKPRDLQPFPNTLAITFKGHKSTITSISVHQSGQWILSSSNDKTVKCWEVSTGRCIYTWTFETKCVNCAWIPVQNLCLFSVVFENIVMIVNPKCGDKVISSNTDAKVAEYFVQFEQSNQSKSVDGNESDDESSEKKNTDTRKPPCTWKFFHEKKNDPNYKQGFRIQLIHQKNLKNVSWHPKGDYFATVLDDKNSNSSVIMHQLSKQKSVRPFAKMNGIVQQVVFHPFKPILFVATQRYVKVYDLVKQILVKKLLTNVQWVSSLDVHPAGDNLIIGSYDNRLSWFDLDLSTKPYKTLKHHKKAIRSVAYHKKYPLFASCSDDGTAIVSHGMVYDDLMQNALIVPLKILRGHEITKNIGVTCCKFHPTQPWLFTCGADKTIRLYSN</sequence>
<dbReference type="PANTHER" id="PTHR17605">
    <property type="entry name" value="RIBOSOME BIOGENESIS PROTEIN BOP1 BLOCK OF PROLIFERATION 1 PROTEIN"/>
    <property type="match status" value="1"/>
</dbReference>
<proteinExistence type="inferred from homology"/>
<evidence type="ECO:0000256" key="1">
    <source>
        <dbReference type="ARBA" id="ARBA00022517"/>
    </source>
</evidence>
<evidence type="ECO:0000313" key="12">
    <source>
        <dbReference type="Proteomes" id="UP000276133"/>
    </source>
</evidence>
<feature type="compositionally biased region" description="Basic residues" evidence="9">
    <location>
        <begin position="1"/>
        <end position="13"/>
    </location>
</feature>
<comment type="function">
    <text evidence="7">Required for maturation of ribosomal RNAs and formation of the large ribosomal subunit.</text>
</comment>
<dbReference type="STRING" id="10195.A0A3M7R0A9"/>
<evidence type="ECO:0000256" key="9">
    <source>
        <dbReference type="SAM" id="MobiDB-lite"/>
    </source>
</evidence>
<name>A0A3M7R0A9_BRAPC</name>
<dbReference type="GO" id="GO:0030687">
    <property type="term" value="C:preribosome, large subunit precursor"/>
    <property type="evidence" value="ECO:0007669"/>
    <property type="project" value="UniProtKB-UniRule"/>
</dbReference>
<dbReference type="InterPro" id="IPR015943">
    <property type="entry name" value="WD40/YVTN_repeat-like_dom_sf"/>
</dbReference>
<dbReference type="PANTHER" id="PTHR17605:SF0">
    <property type="entry name" value="RIBOSOME BIOGENESIS PROTEIN BOP1"/>
    <property type="match status" value="1"/>
</dbReference>
<dbReference type="GO" id="GO:0005654">
    <property type="term" value="C:nucleoplasm"/>
    <property type="evidence" value="ECO:0007669"/>
    <property type="project" value="UniProtKB-SubCell"/>
</dbReference>
<evidence type="ECO:0000259" key="10">
    <source>
        <dbReference type="SMART" id="SM01035"/>
    </source>
</evidence>
<feature type="domain" description="BOP1 N-terminal" evidence="10">
    <location>
        <begin position="73"/>
        <end position="333"/>
    </location>
</feature>
<feature type="region of interest" description="Disordered" evidence="9">
    <location>
        <begin position="1"/>
        <end position="39"/>
    </location>
</feature>
<evidence type="ECO:0000256" key="7">
    <source>
        <dbReference type="HAMAP-Rule" id="MF_03027"/>
    </source>
</evidence>
<dbReference type="InterPro" id="IPR012953">
    <property type="entry name" value="BOP1_N_dom"/>
</dbReference>
<comment type="caution">
    <text evidence="11">The sequence shown here is derived from an EMBL/GenBank/DDBJ whole genome shotgun (WGS) entry which is preliminary data.</text>
</comment>
<dbReference type="OrthoDB" id="5571054at2759"/>
<feature type="region of interest" description="Disordered" evidence="9">
    <location>
        <begin position="441"/>
        <end position="467"/>
    </location>
</feature>
<dbReference type="PROSITE" id="PS50294">
    <property type="entry name" value="WD_REPEATS_REGION"/>
    <property type="match status" value="1"/>
</dbReference>
<comment type="function">
    <text evidence="6">Component of the PeBoW complex, which is required for maturation of 28S and 5.8S ribosomal RNAs and formation of the 60S ribosome.</text>
</comment>
<keyword evidence="12" id="KW-1185">Reference proteome</keyword>
<dbReference type="SUPFAM" id="SSF50978">
    <property type="entry name" value="WD40 repeat-like"/>
    <property type="match status" value="1"/>
</dbReference>
<comment type="similarity">
    <text evidence="7">Belongs to the WD repeat BOP1/ERB1 family.</text>
</comment>
<comment type="subcellular location">
    <subcellularLocation>
        <location evidence="7">Nucleus</location>
        <location evidence="7">Nucleolus</location>
    </subcellularLocation>
    <subcellularLocation>
        <location evidence="7">Nucleus</location>
        <location evidence="7">Nucleoplasm</location>
    </subcellularLocation>
</comment>
<dbReference type="Pfam" id="PF08145">
    <property type="entry name" value="BOP1NT"/>
    <property type="match status" value="1"/>
</dbReference>
<dbReference type="AlphaFoldDB" id="A0A3M7R0A9"/>
<dbReference type="EMBL" id="REGN01004618">
    <property type="protein sequence ID" value="RNA16801.1"/>
    <property type="molecule type" value="Genomic_DNA"/>
</dbReference>
<dbReference type="SMART" id="SM00320">
    <property type="entry name" value="WD40"/>
    <property type="match status" value="7"/>
</dbReference>
<keyword evidence="3 8" id="KW-0853">WD repeat</keyword>
<protein>
    <recommendedName>
        <fullName evidence="7">Ribosome biogenesis protein BOP1 homolog</fullName>
    </recommendedName>
</protein>